<protein>
    <recommendedName>
        <fullName evidence="6">Beta-hexosaminidase</fullName>
        <ecNumber evidence="6">3.2.1.52</ecNumber>
    </recommendedName>
</protein>
<dbReference type="Pfam" id="PF00728">
    <property type="entry name" value="Glyco_hydro_20"/>
    <property type="match status" value="1"/>
</dbReference>
<dbReference type="InterPro" id="IPR025705">
    <property type="entry name" value="Beta_hexosaminidase_sua/sub"/>
</dbReference>
<evidence type="ECO:0000256" key="7">
    <source>
        <dbReference type="SAM" id="SignalP"/>
    </source>
</evidence>
<dbReference type="InterPro" id="IPR029019">
    <property type="entry name" value="HEX_eukaryotic_N"/>
</dbReference>
<keyword evidence="11" id="KW-1185">Reference proteome</keyword>
<evidence type="ECO:0000259" key="9">
    <source>
        <dbReference type="Pfam" id="PF14845"/>
    </source>
</evidence>
<dbReference type="InterPro" id="IPR029018">
    <property type="entry name" value="Hex-like_dom2"/>
</dbReference>
<keyword evidence="7" id="KW-0732">Signal</keyword>
<comment type="similarity">
    <text evidence="2 6">Belongs to the glycosyl hydrolase 20 family.</text>
</comment>
<keyword evidence="4" id="KW-0325">Glycoprotein</keyword>
<evidence type="ECO:0000259" key="8">
    <source>
        <dbReference type="Pfam" id="PF00728"/>
    </source>
</evidence>
<dbReference type="PANTHER" id="PTHR22600:SF21">
    <property type="entry name" value="BETA-HEXOSAMINIDASE A"/>
    <property type="match status" value="1"/>
</dbReference>
<feature type="chain" id="PRO_5047469979" description="Beta-hexosaminidase" evidence="7">
    <location>
        <begin position="21"/>
        <end position="587"/>
    </location>
</feature>
<dbReference type="PRINTS" id="PR00738">
    <property type="entry name" value="GLHYDRLASE20"/>
</dbReference>
<dbReference type="PIRSF" id="PIRSF001093">
    <property type="entry name" value="B-hxosamndse_ab_euk"/>
    <property type="match status" value="1"/>
</dbReference>
<organism evidence="10 11">
    <name type="scientific">Mya arenaria</name>
    <name type="common">Soft-shell clam</name>
    <dbReference type="NCBI Taxonomy" id="6604"/>
    <lineage>
        <taxon>Eukaryota</taxon>
        <taxon>Metazoa</taxon>
        <taxon>Spiralia</taxon>
        <taxon>Lophotrochozoa</taxon>
        <taxon>Mollusca</taxon>
        <taxon>Bivalvia</taxon>
        <taxon>Autobranchia</taxon>
        <taxon>Heteroconchia</taxon>
        <taxon>Euheterodonta</taxon>
        <taxon>Imparidentia</taxon>
        <taxon>Neoheterodontei</taxon>
        <taxon>Myida</taxon>
        <taxon>Myoidea</taxon>
        <taxon>Myidae</taxon>
        <taxon>Mya</taxon>
    </lineage>
</organism>
<evidence type="ECO:0000256" key="2">
    <source>
        <dbReference type="ARBA" id="ARBA00006285"/>
    </source>
</evidence>
<dbReference type="SUPFAM" id="SSF51445">
    <property type="entry name" value="(Trans)glycosidases"/>
    <property type="match status" value="2"/>
</dbReference>
<name>A0ABY7DXZ4_MYAAR</name>
<sequence>MADMERIFCVMFSCLVVVLCNTQEQYRGKNGRDFTDKIQGSPWPQPKSLTTSMTQRTLDASVFQFRVSTPSERCDIIDQAFIRYRNYVFGADVDTLKFKPKSRHASRSDPLLRKATPLEALTVKIDTNCDGYPNLDSDESYTLQITEDGTEASIQASQVWGALRGLETFSQLFVVNATAVNDVPRFKHRGVLLDTSRHFLSMRVLKENLELMSQNKFNVFHWHIVDDQSFPYESNTFPDMSVKGAYSPRHVYTYENVKEIIEFARLRGIRVIPEYDTPGHTQSWGKAIEDLLTKCYKGTEWTGDYGPINPALNSTFDFLEKFFTEISQVFPDHYMHLGGDEVSFTCWESNPDITKFMKAMGFGKKYSALEEYYMQRLINIVNGVKKGYMIWQEVIDNGAKVHADTVVHVWKPGYQSELARATALGFKIVLSAPWYLDYISYGHDWMGYYKIEPFEFNGHFEAELAKVTGLGYKAILSAPWYVNIISFGDDWKKYYKIEPLSFNGTASQKALIMGGETCIWGEFVDDTNLTPRLWPRASAIAERLWSPANVNDSGKAMGRLEEHRCRLIRRGFPAEPVNGPGFCDYEY</sequence>
<dbReference type="Gene3D" id="3.20.20.80">
    <property type="entry name" value="Glycosidases"/>
    <property type="match status" value="2"/>
</dbReference>
<dbReference type="EC" id="3.2.1.52" evidence="6"/>
<evidence type="ECO:0000256" key="5">
    <source>
        <dbReference type="ARBA" id="ARBA00023295"/>
    </source>
</evidence>
<evidence type="ECO:0000313" key="11">
    <source>
        <dbReference type="Proteomes" id="UP001164746"/>
    </source>
</evidence>
<gene>
    <name evidence="10" type="ORF">MAR_025396</name>
</gene>
<feature type="domain" description="Glycoside hydrolase family 20 catalytic" evidence="8">
    <location>
        <begin position="186"/>
        <end position="547"/>
    </location>
</feature>
<evidence type="ECO:0000256" key="4">
    <source>
        <dbReference type="ARBA" id="ARBA00023180"/>
    </source>
</evidence>
<keyword evidence="3 6" id="KW-0378">Hydrolase</keyword>
<dbReference type="Pfam" id="PF14845">
    <property type="entry name" value="Glycohydro_20b2"/>
    <property type="match status" value="1"/>
</dbReference>
<evidence type="ECO:0000256" key="3">
    <source>
        <dbReference type="ARBA" id="ARBA00022801"/>
    </source>
</evidence>
<dbReference type="CDD" id="cd06562">
    <property type="entry name" value="GH20_HexA_HexB-like"/>
    <property type="match status" value="1"/>
</dbReference>
<dbReference type="InterPro" id="IPR015883">
    <property type="entry name" value="Glyco_hydro_20_cat"/>
</dbReference>
<feature type="domain" description="Beta-hexosaminidase eukaryotic type N-terminal" evidence="9">
    <location>
        <begin position="42"/>
        <end position="172"/>
    </location>
</feature>
<reference evidence="10" key="1">
    <citation type="submission" date="2022-11" db="EMBL/GenBank/DDBJ databases">
        <title>Centuries of genome instability and evolution in soft-shell clam transmissible cancer (bioRxiv).</title>
        <authorList>
            <person name="Hart S.F.M."/>
            <person name="Yonemitsu M.A."/>
            <person name="Giersch R.M."/>
            <person name="Beal B.F."/>
            <person name="Arriagada G."/>
            <person name="Davis B.W."/>
            <person name="Ostrander E.A."/>
            <person name="Goff S.P."/>
            <person name="Metzger M.J."/>
        </authorList>
    </citation>
    <scope>NUCLEOTIDE SEQUENCE</scope>
    <source>
        <strain evidence="10">MELC-2E11</strain>
        <tissue evidence="10">Siphon/mantle</tissue>
    </source>
</reference>
<proteinExistence type="inferred from homology"/>
<dbReference type="EMBL" id="CP111014">
    <property type="protein sequence ID" value="WAR01024.1"/>
    <property type="molecule type" value="Genomic_DNA"/>
</dbReference>
<dbReference type="SUPFAM" id="SSF55545">
    <property type="entry name" value="beta-N-acetylhexosaminidase-like domain"/>
    <property type="match status" value="1"/>
</dbReference>
<accession>A0ABY7DXZ4</accession>
<evidence type="ECO:0000256" key="6">
    <source>
        <dbReference type="PIRNR" id="PIRNR001093"/>
    </source>
</evidence>
<keyword evidence="5 6" id="KW-0326">Glycosidase</keyword>
<dbReference type="Gene3D" id="3.30.379.10">
    <property type="entry name" value="Chitobiase/beta-hexosaminidase domain 2-like"/>
    <property type="match status" value="1"/>
</dbReference>
<feature type="signal peptide" evidence="7">
    <location>
        <begin position="1"/>
        <end position="20"/>
    </location>
</feature>
<dbReference type="Proteomes" id="UP001164746">
    <property type="component" value="Chromosome 3"/>
</dbReference>
<evidence type="ECO:0000256" key="1">
    <source>
        <dbReference type="ARBA" id="ARBA00001231"/>
    </source>
</evidence>
<dbReference type="InterPro" id="IPR017853">
    <property type="entry name" value="GH"/>
</dbReference>
<evidence type="ECO:0000313" key="10">
    <source>
        <dbReference type="EMBL" id="WAR01024.1"/>
    </source>
</evidence>
<dbReference type="PANTHER" id="PTHR22600">
    <property type="entry name" value="BETA-HEXOSAMINIDASE"/>
    <property type="match status" value="1"/>
</dbReference>
<comment type="catalytic activity">
    <reaction evidence="1 6">
        <text>Hydrolysis of terminal non-reducing N-acetyl-D-hexosamine residues in N-acetyl-beta-D-hexosaminides.</text>
        <dbReference type="EC" id="3.2.1.52"/>
    </reaction>
</comment>